<keyword evidence="9 15" id="KW-0418">Kinase</keyword>
<accession>A0AAE3H5N3</accession>
<evidence type="ECO:0000313" key="18">
    <source>
        <dbReference type="Proteomes" id="UP001204144"/>
    </source>
</evidence>
<keyword evidence="6 15" id="KW-0808">Transferase</keyword>
<organism evidence="17 18">
    <name type="scientific">Lacihabitans soyangensis</name>
    <dbReference type="NCBI Taxonomy" id="869394"/>
    <lineage>
        <taxon>Bacteria</taxon>
        <taxon>Pseudomonadati</taxon>
        <taxon>Bacteroidota</taxon>
        <taxon>Cytophagia</taxon>
        <taxon>Cytophagales</taxon>
        <taxon>Leadbetterellaceae</taxon>
        <taxon>Lacihabitans</taxon>
    </lineage>
</organism>
<comment type="similarity">
    <text evidence="15">Belongs to the ribF family.</text>
</comment>
<dbReference type="NCBIfam" id="NF004160">
    <property type="entry name" value="PRK05627.1-3"/>
    <property type="match status" value="1"/>
</dbReference>
<evidence type="ECO:0000256" key="12">
    <source>
        <dbReference type="ARBA" id="ARBA00023268"/>
    </source>
</evidence>
<evidence type="ECO:0000256" key="2">
    <source>
        <dbReference type="ARBA" id="ARBA00004726"/>
    </source>
</evidence>
<dbReference type="RefSeq" id="WP_255039051.1">
    <property type="nucleotide sequence ID" value="NZ_RJUF01000182.1"/>
</dbReference>
<dbReference type="GO" id="GO:0008531">
    <property type="term" value="F:riboflavin kinase activity"/>
    <property type="evidence" value="ECO:0007669"/>
    <property type="project" value="UniProtKB-UniRule"/>
</dbReference>
<comment type="catalytic activity">
    <reaction evidence="14 15">
        <text>FMN + ATP + H(+) = FAD + diphosphate</text>
        <dbReference type="Rhea" id="RHEA:17237"/>
        <dbReference type="ChEBI" id="CHEBI:15378"/>
        <dbReference type="ChEBI" id="CHEBI:30616"/>
        <dbReference type="ChEBI" id="CHEBI:33019"/>
        <dbReference type="ChEBI" id="CHEBI:57692"/>
        <dbReference type="ChEBI" id="CHEBI:58210"/>
        <dbReference type="EC" id="2.7.7.2"/>
    </reaction>
</comment>
<keyword evidence="12" id="KW-0511">Multifunctional enzyme</keyword>
<sequence>MKIYNKLSDFEPRGNAVVTTGTFDGIHVGHQKIIQRLIEKAKEINGESVLLTFWPHPRLIISPNDDNLKLLTTIDEKTEILEKLGIDHFVVLPFTREFSELSSEKYIEEILLHGLGTKAMVIGYDHRFGKNREGGIDYLRQHSERFKIEIEEISRQELENITISSTKIRNAILTGDVKTANELLGRDYQFSGPVVKGRQLGRTIGFPTANIQVQKKYKLIPKNGVYATYVFLRNKRYQGIMNIGNRPTVEGLGRTQEVHIFDFSDDIYGETIKVEILEFIREETKFENIGELIKQIEIDCQLAKSIFSKNA</sequence>
<evidence type="ECO:0000259" key="16">
    <source>
        <dbReference type="SMART" id="SM00904"/>
    </source>
</evidence>
<dbReference type="EC" id="2.7.1.26" evidence="15"/>
<dbReference type="Pfam" id="PF01687">
    <property type="entry name" value="Flavokinase"/>
    <property type="match status" value="1"/>
</dbReference>
<comment type="function">
    <text evidence="1">Catalyzes the phosphorylation of riboflavin to FMN followed by the adenylation of FMN to FAD.</text>
</comment>
<dbReference type="GO" id="GO:0003919">
    <property type="term" value="F:FMN adenylyltransferase activity"/>
    <property type="evidence" value="ECO:0007669"/>
    <property type="project" value="UniProtKB-UniRule"/>
</dbReference>
<comment type="pathway">
    <text evidence="3 15">Cofactor biosynthesis; FMN biosynthesis; FMN from riboflavin (ATP route): step 1/1.</text>
</comment>
<feature type="domain" description="Riboflavin kinase" evidence="16">
    <location>
        <begin position="183"/>
        <end position="308"/>
    </location>
</feature>
<dbReference type="PANTHER" id="PTHR22749:SF6">
    <property type="entry name" value="RIBOFLAVIN KINASE"/>
    <property type="match status" value="1"/>
</dbReference>
<evidence type="ECO:0000256" key="3">
    <source>
        <dbReference type="ARBA" id="ARBA00005201"/>
    </source>
</evidence>
<dbReference type="AlphaFoldDB" id="A0AAE3H5N3"/>
<reference evidence="17 18" key="1">
    <citation type="submission" date="2018-11" db="EMBL/GenBank/DDBJ databases">
        <title>Novel bacteria species description.</title>
        <authorList>
            <person name="Han J.-H."/>
        </authorList>
    </citation>
    <scope>NUCLEOTIDE SEQUENCE [LARGE SCALE GENOMIC DNA]</scope>
    <source>
        <strain evidence="17 18">KCTC23259</strain>
    </source>
</reference>
<protein>
    <recommendedName>
        <fullName evidence="15">Riboflavin biosynthesis protein</fullName>
    </recommendedName>
    <domain>
        <recommendedName>
            <fullName evidence="15">Riboflavin kinase</fullName>
            <ecNumber evidence="15">2.7.1.26</ecNumber>
        </recommendedName>
        <alternativeName>
            <fullName evidence="15">Flavokinase</fullName>
        </alternativeName>
    </domain>
    <domain>
        <recommendedName>
            <fullName evidence="15">FMN adenylyltransferase</fullName>
            <ecNumber evidence="15">2.7.7.2</ecNumber>
        </recommendedName>
        <alternativeName>
            <fullName evidence="15">FAD pyrophosphorylase</fullName>
        </alternativeName>
        <alternativeName>
            <fullName evidence="15">FAD synthase</fullName>
        </alternativeName>
    </domain>
</protein>
<dbReference type="Pfam" id="PF06574">
    <property type="entry name" value="FAD_syn"/>
    <property type="match status" value="1"/>
</dbReference>
<evidence type="ECO:0000256" key="5">
    <source>
        <dbReference type="ARBA" id="ARBA00022643"/>
    </source>
</evidence>
<dbReference type="FunFam" id="3.40.50.620:FF:000021">
    <property type="entry name" value="Riboflavin biosynthesis protein"/>
    <property type="match status" value="1"/>
</dbReference>
<evidence type="ECO:0000256" key="1">
    <source>
        <dbReference type="ARBA" id="ARBA00002121"/>
    </source>
</evidence>
<keyword evidence="18" id="KW-1185">Reference proteome</keyword>
<dbReference type="CDD" id="cd02064">
    <property type="entry name" value="FAD_synthetase_N"/>
    <property type="match status" value="1"/>
</dbReference>
<dbReference type="NCBIfam" id="TIGR00083">
    <property type="entry name" value="ribF"/>
    <property type="match status" value="1"/>
</dbReference>
<keyword evidence="10 15" id="KW-0274">FAD</keyword>
<proteinExistence type="inferred from homology"/>
<name>A0AAE3H5N3_9BACT</name>
<evidence type="ECO:0000256" key="7">
    <source>
        <dbReference type="ARBA" id="ARBA00022695"/>
    </source>
</evidence>
<dbReference type="GO" id="GO:0006747">
    <property type="term" value="P:FAD biosynthetic process"/>
    <property type="evidence" value="ECO:0007669"/>
    <property type="project" value="UniProtKB-UniRule"/>
</dbReference>
<evidence type="ECO:0000256" key="9">
    <source>
        <dbReference type="ARBA" id="ARBA00022777"/>
    </source>
</evidence>
<evidence type="ECO:0000256" key="6">
    <source>
        <dbReference type="ARBA" id="ARBA00022679"/>
    </source>
</evidence>
<keyword evidence="4 15" id="KW-0285">Flavoprotein</keyword>
<dbReference type="InterPro" id="IPR023468">
    <property type="entry name" value="Riboflavin_kinase"/>
</dbReference>
<dbReference type="InterPro" id="IPR023465">
    <property type="entry name" value="Riboflavin_kinase_dom_sf"/>
</dbReference>
<evidence type="ECO:0000256" key="8">
    <source>
        <dbReference type="ARBA" id="ARBA00022741"/>
    </source>
</evidence>
<evidence type="ECO:0000256" key="4">
    <source>
        <dbReference type="ARBA" id="ARBA00022630"/>
    </source>
</evidence>
<dbReference type="InterPro" id="IPR002606">
    <property type="entry name" value="Riboflavin_kinase_bac"/>
</dbReference>
<dbReference type="Gene3D" id="2.40.30.30">
    <property type="entry name" value="Riboflavin kinase-like"/>
    <property type="match status" value="1"/>
</dbReference>
<dbReference type="InterPro" id="IPR015864">
    <property type="entry name" value="FAD_synthase"/>
</dbReference>
<dbReference type="EC" id="2.7.7.2" evidence="15"/>
<evidence type="ECO:0000256" key="10">
    <source>
        <dbReference type="ARBA" id="ARBA00022827"/>
    </source>
</evidence>
<dbReference type="SUPFAM" id="SSF82114">
    <property type="entry name" value="Riboflavin kinase-like"/>
    <property type="match status" value="1"/>
</dbReference>
<keyword evidence="11 15" id="KW-0067">ATP-binding</keyword>
<dbReference type="GO" id="GO:0009231">
    <property type="term" value="P:riboflavin biosynthetic process"/>
    <property type="evidence" value="ECO:0007669"/>
    <property type="project" value="InterPro"/>
</dbReference>
<gene>
    <name evidence="17" type="ORF">EGI31_20685</name>
</gene>
<dbReference type="EMBL" id="RJUF01000182">
    <property type="protein sequence ID" value="MCP9765358.1"/>
    <property type="molecule type" value="Genomic_DNA"/>
</dbReference>
<dbReference type="GO" id="GO:0009398">
    <property type="term" value="P:FMN biosynthetic process"/>
    <property type="evidence" value="ECO:0007669"/>
    <property type="project" value="UniProtKB-UniRule"/>
</dbReference>
<keyword evidence="8 15" id="KW-0547">Nucleotide-binding</keyword>
<evidence type="ECO:0000256" key="14">
    <source>
        <dbReference type="ARBA" id="ARBA00049494"/>
    </source>
</evidence>
<dbReference type="SMART" id="SM00904">
    <property type="entry name" value="Flavokinase"/>
    <property type="match status" value="1"/>
</dbReference>
<dbReference type="GO" id="GO:0005524">
    <property type="term" value="F:ATP binding"/>
    <property type="evidence" value="ECO:0007669"/>
    <property type="project" value="UniProtKB-UniRule"/>
</dbReference>
<comment type="caution">
    <text evidence="17">The sequence shown here is derived from an EMBL/GenBank/DDBJ whole genome shotgun (WGS) entry which is preliminary data.</text>
</comment>
<evidence type="ECO:0000256" key="15">
    <source>
        <dbReference type="PIRNR" id="PIRNR004491"/>
    </source>
</evidence>
<dbReference type="NCBIfam" id="NF004162">
    <property type="entry name" value="PRK05627.1-5"/>
    <property type="match status" value="1"/>
</dbReference>
<dbReference type="SUPFAM" id="SSF52374">
    <property type="entry name" value="Nucleotidylyl transferase"/>
    <property type="match status" value="1"/>
</dbReference>
<comment type="catalytic activity">
    <reaction evidence="13 15">
        <text>riboflavin + ATP = FMN + ADP + H(+)</text>
        <dbReference type="Rhea" id="RHEA:14357"/>
        <dbReference type="ChEBI" id="CHEBI:15378"/>
        <dbReference type="ChEBI" id="CHEBI:30616"/>
        <dbReference type="ChEBI" id="CHEBI:57986"/>
        <dbReference type="ChEBI" id="CHEBI:58210"/>
        <dbReference type="ChEBI" id="CHEBI:456216"/>
        <dbReference type="EC" id="2.7.1.26"/>
    </reaction>
</comment>
<dbReference type="FunFam" id="2.40.30.30:FF:000003">
    <property type="entry name" value="Riboflavin biosynthesis protein"/>
    <property type="match status" value="1"/>
</dbReference>
<evidence type="ECO:0000256" key="13">
    <source>
        <dbReference type="ARBA" id="ARBA00047880"/>
    </source>
</evidence>
<keyword evidence="5 15" id="KW-0288">FMN</keyword>
<comment type="pathway">
    <text evidence="2 15">Cofactor biosynthesis; FAD biosynthesis; FAD from FMN: step 1/1.</text>
</comment>
<keyword evidence="7 15" id="KW-0548">Nucleotidyltransferase</keyword>
<dbReference type="PANTHER" id="PTHR22749">
    <property type="entry name" value="RIBOFLAVIN KINASE/FMN ADENYLYLTRANSFERASE"/>
    <property type="match status" value="1"/>
</dbReference>
<dbReference type="InterPro" id="IPR015865">
    <property type="entry name" value="Riboflavin_kinase_bac/euk"/>
</dbReference>
<evidence type="ECO:0000256" key="11">
    <source>
        <dbReference type="ARBA" id="ARBA00022840"/>
    </source>
</evidence>
<dbReference type="Gene3D" id="3.40.50.620">
    <property type="entry name" value="HUPs"/>
    <property type="match status" value="1"/>
</dbReference>
<evidence type="ECO:0000313" key="17">
    <source>
        <dbReference type="EMBL" id="MCP9765358.1"/>
    </source>
</evidence>
<dbReference type="PIRSF" id="PIRSF004491">
    <property type="entry name" value="FAD_Synth"/>
    <property type="match status" value="1"/>
</dbReference>
<dbReference type="Proteomes" id="UP001204144">
    <property type="component" value="Unassembled WGS sequence"/>
</dbReference>
<dbReference type="InterPro" id="IPR014729">
    <property type="entry name" value="Rossmann-like_a/b/a_fold"/>
</dbReference>